<dbReference type="GO" id="GO:0005634">
    <property type="term" value="C:nucleus"/>
    <property type="evidence" value="ECO:0007669"/>
    <property type="project" value="UniProtKB-SubCell"/>
</dbReference>
<dbReference type="SMART" id="SM00906">
    <property type="entry name" value="Fungal_trans"/>
    <property type="match status" value="1"/>
</dbReference>
<dbReference type="PANTHER" id="PTHR47338">
    <property type="entry name" value="ZN(II)2CYS6 TRANSCRIPTION FACTOR (EUROFUNG)-RELATED"/>
    <property type="match status" value="1"/>
</dbReference>
<dbReference type="GO" id="GO:0000981">
    <property type="term" value="F:DNA-binding transcription factor activity, RNA polymerase II-specific"/>
    <property type="evidence" value="ECO:0007669"/>
    <property type="project" value="InterPro"/>
</dbReference>
<sequence length="375" mass="40720">MTAIYLTGTHLSPSPSINQHEPTFLSRLRHQLALVPAGLRTTQVTHAIQAEVILAHYLYRAGRVVEARYHSSAAVALALGHRLHKIRAADGDALSGGGEFAVTLPPAQDAIEEGERINGFWTVVLLDKVWAAALGMPPTVGNDEMIDTPFPWDVSGYEQNLVPPGAAYSRTIPKFLSRDQTAPLGGGGSLAYQLQAVILFERASHFAFRQLDNAAQADYIALDAHIDELRQILFPLDTLQTLQLDPRTCMITCSLLHLATLKLHSRFIPDNTAALNKCLGVASNLVATLEKVDMARVLPVNAITGMLCYLVSQEIIRYLTIIPTLPPASRPLNYPPDRVLAMLTSLTSGMEIFGADCPLTVSQLAELRGAYSATP</sequence>
<feature type="domain" description="Xylanolytic transcriptional activator regulatory" evidence="6">
    <location>
        <begin position="67"/>
        <end position="157"/>
    </location>
</feature>
<dbReference type="EMBL" id="ML213507">
    <property type="protein sequence ID" value="TFK53844.1"/>
    <property type="molecule type" value="Genomic_DNA"/>
</dbReference>
<dbReference type="STRING" id="5364.A0A5C3N802"/>
<name>A0A5C3N802_9AGAM</name>
<dbReference type="Proteomes" id="UP000305948">
    <property type="component" value="Unassembled WGS sequence"/>
</dbReference>
<dbReference type="GO" id="GO:0003677">
    <property type="term" value="F:DNA binding"/>
    <property type="evidence" value="ECO:0007669"/>
    <property type="project" value="InterPro"/>
</dbReference>
<dbReference type="InterPro" id="IPR050815">
    <property type="entry name" value="TF_fung"/>
</dbReference>
<evidence type="ECO:0000259" key="6">
    <source>
        <dbReference type="SMART" id="SM00906"/>
    </source>
</evidence>
<keyword evidence="4" id="KW-0804">Transcription</keyword>
<evidence type="ECO:0000313" key="8">
    <source>
        <dbReference type="Proteomes" id="UP000305948"/>
    </source>
</evidence>
<evidence type="ECO:0000256" key="4">
    <source>
        <dbReference type="ARBA" id="ARBA00023163"/>
    </source>
</evidence>
<dbReference type="GO" id="GO:0008270">
    <property type="term" value="F:zinc ion binding"/>
    <property type="evidence" value="ECO:0007669"/>
    <property type="project" value="InterPro"/>
</dbReference>
<dbReference type="InterPro" id="IPR007219">
    <property type="entry name" value="XnlR_reg_dom"/>
</dbReference>
<protein>
    <recommendedName>
        <fullName evidence="6">Xylanolytic transcriptional activator regulatory domain-containing protein</fullName>
    </recommendedName>
</protein>
<proteinExistence type="predicted"/>
<dbReference type="OrthoDB" id="2309723at2759"/>
<gene>
    <name evidence="7" type="ORF">OE88DRAFT_1656220</name>
</gene>
<evidence type="ECO:0000256" key="2">
    <source>
        <dbReference type="ARBA" id="ARBA00022723"/>
    </source>
</evidence>
<evidence type="ECO:0000256" key="1">
    <source>
        <dbReference type="ARBA" id="ARBA00004123"/>
    </source>
</evidence>
<dbReference type="AlphaFoldDB" id="A0A5C3N802"/>
<keyword evidence="5" id="KW-0539">Nucleus</keyword>
<keyword evidence="3" id="KW-0805">Transcription regulation</keyword>
<comment type="subcellular location">
    <subcellularLocation>
        <location evidence="1">Nucleus</location>
    </subcellularLocation>
</comment>
<reference evidence="7 8" key="1">
    <citation type="journal article" date="2019" name="Nat. Ecol. Evol.">
        <title>Megaphylogeny resolves global patterns of mushroom evolution.</title>
        <authorList>
            <person name="Varga T."/>
            <person name="Krizsan K."/>
            <person name="Foldi C."/>
            <person name="Dima B."/>
            <person name="Sanchez-Garcia M."/>
            <person name="Sanchez-Ramirez S."/>
            <person name="Szollosi G.J."/>
            <person name="Szarkandi J.G."/>
            <person name="Papp V."/>
            <person name="Albert L."/>
            <person name="Andreopoulos W."/>
            <person name="Angelini C."/>
            <person name="Antonin V."/>
            <person name="Barry K.W."/>
            <person name="Bougher N.L."/>
            <person name="Buchanan P."/>
            <person name="Buyck B."/>
            <person name="Bense V."/>
            <person name="Catcheside P."/>
            <person name="Chovatia M."/>
            <person name="Cooper J."/>
            <person name="Damon W."/>
            <person name="Desjardin D."/>
            <person name="Finy P."/>
            <person name="Geml J."/>
            <person name="Haridas S."/>
            <person name="Hughes K."/>
            <person name="Justo A."/>
            <person name="Karasinski D."/>
            <person name="Kautmanova I."/>
            <person name="Kiss B."/>
            <person name="Kocsube S."/>
            <person name="Kotiranta H."/>
            <person name="LaButti K.M."/>
            <person name="Lechner B.E."/>
            <person name="Liimatainen K."/>
            <person name="Lipzen A."/>
            <person name="Lukacs Z."/>
            <person name="Mihaltcheva S."/>
            <person name="Morgado L.N."/>
            <person name="Niskanen T."/>
            <person name="Noordeloos M.E."/>
            <person name="Ohm R.A."/>
            <person name="Ortiz-Santana B."/>
            <person name="Ovrebo C."/>
            <person name="Racz N."/>
            <person name="Riley R."/>
            <person name="Savchenko A."/>
            <person name="Shiryaev A."/>
            <person name="Soop K."/>
            <person name="Spirin V."/>
            <person name="Szebenyi C."/>
            <person name="Tomsovsky M."/>
            <person name="Tulloss R.E."/>
            <person name="Uehling J."/>
            <person name="Grigoriev I.V."/>
            <person name="Vagvolgyi C."/>
            <person name="Papp T."/>
            <person name="Martin F.M."/>
            <person name="Miettinen O."/>
            <person name="Hibbett D.S."/>
            <person name="Nagy L.G."/>
        </authorList>
    </citation>
    <scope>NUCLEOTIDE SEQUENCE [LARGE SCALE GENOMIC DNA]</scope>
    <source>
        <strain evidence="7 8">OMC1185</strain>
    </source>
</reference>
<keyword evidence="8" id="KW-1185">Reference proteome</keyword>
<dbReference type="CDD" id="cd12148">
    <property type="entry name" value="fungal_TF_MHR"/>
    <property type="match status" value="1"/>
</dbReference>
<evidence type="ECO:0000256" key="3">
    <source>
        <dbReference type="ARBA" id="ARBA00023015"/>
    </source>
</evidence>
<dbReference type="GO" id="GO:0006351">
    <property type="term" value="P:DNA-templated transcription"/>
    <property type="evidence" value="ECO:0007669"/>
    <property type="project" value="InterPro"/>
</dbReference>
<dbReference type="PANTHER" id="PTHR47338:SF29">
    <property type="entry name" value="ZN(2)-C6 FUNGAL-TYPE DOMAIN-CONTAINING PROTEIN"/>
    <property type="match status" value="1"/>
</dbReference>
<accession>A0A5C3N802</accession>
<organism evidence="7 8">
    <name type="scientific">Heliocybe sulcata</name>
    <dbReference type="NCBI Taxonomy" id="5364"/>
    <lineage>
        <taxon>Eukaryota</taxon>
        <taxon>Fungi</taxon>
        <taxon>Dikarya</taxon>
        <taxon>Basidiomycota</taxon>
        <taxon>Agaricomycotina</taxon>
        <taxon>Agaricomycetes</taxon>
        <taxon>Gloeophyllales</taxon>
        <taxon>Gloeophyllaceae</taxon>
        <taxon>Heliocybe</taxon>
    </lineage>
</organism>
<evidence type="ECO:0000256" key="5">
    <source>
        <dbReference type="ARBA" id="ARBA00023242"/>
    </source>
</evidence>
<dbReference type="Pfam" id="PF04082">
    <property type="entry name" value="Fungal_trans"/>
    <property type="match status" value="1"/>
</dbReference>
<evidence type="ECO:0000313" key="7">
    <source>
        <dbReference type="EMBL" id="TFK53844.1"/>
    </source>
</evidence>
<keyword evidence="2" id="KW-0479">Metal-binding</keyword>